<keyword evidence="1" id="KW-0732">Signal</keyword>
<evidence type="ECO:0008006" key="4">
    <source>
        <dbReference type="Google" id="ProtNLM"/>
    </source>
</evidence>
<organism evidence="2 3">
    <name type="scientific">Pythium insidiosum</name>
    <name type="common">Pythiosis disease agent</name>
    <dbReference type="NCBI Taxonomy" id="114742"/>
    <lineage>
        <taxon>Eukaryota</taxon>
        <taxon>Sar</taxon>
        <taxon>Stramenopiles</taxon>
        <taxon>Oomycota</taxon>
        <taxon>Peronosporomycetes</taxon>
        <taxon>Pythiales</taxon>
        <taxon>Pythiaceae</taxon>
        <taxon>Pythium</taxon>
    </lineage>
</organism>
<proteinExistence type="predicted"/>
<sequence>MNSVRAVSLAFLALLLPLSASAQSLYAAYSTHAESTCRDIPSQAAFVAKADCSVASPSCSAVGGAASSVFSQSGCATDAALRDAALFVDQPWVRFDVYKPGASCAAGSFVSSIAFRADGRCVTTDSAASSVIASVYANRSVSVVTYDGASCGGKPVKTNVVAAADVQGKSCVGGLFIVSASQKTTPTNSKGESLAPAAWAPSCTALALAAALNLLTAASFSSSS</sequence>
<name>A0AAD5LDK0_PYTIN</name>
<reference evidence="2" key="1">
    <citation type="submission" date="2021-12" db="EMBL/GenBank/DDBJ databases">
        <title>Prjna785345.</title>
        <authorList>
            <person name="Rujirawat T."/>
            <person name="Krajaejun T."/>
        </authorList>
    </citation>
    <scope>NUCLEOTIDE SEQUENCE</scope>
    <source>
        <strain evidence="2">Pi057C3</strain>
    </source>
</reference>
<dbReference type="AlphaFoldDB" id="A0AAD5LDK0"/>
<feature type="signal peptide" evidence="1">
    <location>
        <begin position="1"/>
        <end position="22"/>
    </location>
</feature>
<dbReference type="Proteomes" id="UP001209570">
    <property type="component" value="Unassembled WGS sequence"/>
</dbReference>
<comment type="caution">
    <text evidence="2">The sequence shown here is derived from an EMBL/GenBank/DDBJ whole genome shotgun (WGS) entry which is preliminary data.</text>
</comment>
<evidence type="ECO:0000313" key="3">
    <source>
        <dbReference type="Proteomes" id="UP001209570"/>
    </source>
</evidence>
<gene>
    <name evidence="2" type="ORF">P43SY_004022</name>
</gene>
<feature type="chain" id="PRO_5042166704" description="Secreted protein" evidence="1">
    <location>
        <begin position="23"/>
        <end position="224"/>
    </location>
</feature>
<keyword evidence="3" id="KW-1185">Reference proteome</keyword>
<dbReference type="EMBL" id="JAKCXM010000258">
    <property type="protein sequence ID" value="KAJ0397303.1"/>
    <property type="molecule type" value="Genomic_DNA"/>
</dbReference>
<accession>A0AAD5LDK0</accession>
<protein>
    <recommendedName>
        <fullName evidence="4">Secreted protein</fullName>
    </recommendedName>
</protein>
<evidence type="ECO:0000256" key="1">
    <source>
        <dbReference type="SAM" id="SignalP"/>
    </source>
</evidence>
<evidence type="ECO:0000313" key="2">
    <source>
        <dbReference type="EMBL" id="KAJ0397303.1"/>
    </source>
</evidence>